<accession>S2L786</accession>
<proteinExistence type="predicted"/>
<reference evidence="1 2" key="1">
    <citation type="journal article" date="2013" name="Genome Announc.">
        <title>Draft genome sequence of the moderately halophilic gammaproteobacterium Halomonas anticariensis FP35.</title>
        <authorList>
            <person name="Tahrioui A."/>
            <person name="Quesada E."/>
            <person name="Llamas I."/>
        </authorList>
    </citation>
    <scope>NUCLEOTIDE SEQUENCE [LARGE SCALE GENOMIC DNA]</scope>
    <source>
        <strain evidence="2">DSM 16096 / CECT 5854 / LMG 22089 / FP35</strain>
    </source>
</reference>
<dbReference type="eggNOG" id="COG0665">
    <property type="taxonomic scope" value="Bacteria"/>
</dbReference>
<gene>
    <name evidence="1" type="ORF">L861_19260</name>
</gene>
<evidence type="ECO:0000313" key="1">
    <source>
        <dbReference type="EMBL" id="EPC03674.1"/>
    </source>
</evidence>
<dbReference type="EMBL" id="ASTJ01000012">
    <property type="protein sequence ID" value="EPC03674.1"/>
    <property type="molecule type" value="Genomic_DNA"/>
</dbReference>
<organism evidence="1 2">
    <name type="scientific">Litchfieldella anticariensis (strain DSM 16096 / CECT 5854 / CIP 108499 / LMG 22089 / FP35)</name>
    <name type="common">Halomonas anticariensis</name>
    <dbReference type="NCBI Taxonomy" id="1121939"/>
    <lineage>
        <taxon>Bacteria</taxon>
        <taxon>Pseudomonadati</taxon>
        <taxon>Pseudomonadota</taxon>
        <taxon>Gammaproteobacteria</taxon>
        <taxon>Oceanospirillales</taxon>
        <taxon>Halomonadaceae</taxon>
        <taxon>Litchfieldella</taxon>
    </lineage>
</organism>
<dbReference type="AlphaFoldDB" id="S2L786"/>
<dbReference type="SUPFAM" id="SSF51905">
    <property type="entry name" value="FAD/NAD(P)-binding domain"/>
    <property type="match status" value="1"/>
</dbReference>
<dbReference type="PATRIC" id="fig|1121939.11.peg.1300"/>
<comment type="caution">
    <text evidence="1">The sequence shown here is derived from an EMBL/GenBank/DDBJ whole genome shotgun (WGS) entry which is preliminary data.</text>
</comment>
<protein>
    <recommendedName>
        <fullName evidence="3">Amine oxidase domain-containing protein</fullName>
    </recommendedName>
</protein>
<dbReference type="Proteomes" id="UP000014463">
    <property type="component" value="Unassembled WGS sequence"/>
</dbReference>
<evidence type="ECO:0008006" key="3">
    <source>
        <dbReference type="Google" id="ProtNLM"/>
    </source>
</evidence>
<keyword evidence="2" id="KW-1185">Reference proteome</keyword>
<name>S2L786_LITA3</name>
<evidence type="ECO:0000313" key="2">
    <source>
        <dbReference type="Proteomes" id="UP000014463"/>
    </source>
</evidence>
<sequence length="534" mass="60723">MAYYLQKEGLKKHGENAAQKLEITLFERKASLGGNAETVVVDLGMRRMEQGVDVPYLRWADLGVNDVNLTTYKRLEAVMREIGYLEHMKPLQDTESYFTRDGRISLTDDTYLRQGVSDPAFSLDHVDHGRLAPLIQVVHRAALDLLDSISPSYTVAAYFDDCVAKPREMLEAAARELGIAIDWGDPALSDRVQSVRTLIYYPRIAAMYFTDDQGPGDMPLEAPFQYYRIQEGGGEPRRRYFEYGSQRWLEALAAHLVEADSSKPSVTIRRNADVHVRIEPGKATLHDDYGWSASFDLVIMATHADDARRIVTLSDTLAPIRQRLDSILGSVRYTRSYSVCHTASSRLPLNKNIWRTYNIEIRDPGDTFFPYRIDYVANLHQNDPDNPAYDSAGLPQYFVSLVNDLNSIPKQDMLDKVLDADRLSREMLDRLPESTRTQMQEGIHNSGYKSELPELDDALHRKAWTYFKHNVLDAGCIQAQRDIDRYNADVAHSYREGEAPWPLLFAGGWTCGAGLQEQCLEQSERLSRWLLGTE</sequence>
<dbReference type="InterPro" id="IPR036188">
    <property type="entry name" value="FAD/NAD-bd_sf"/>
</dbReference>